<proteinExistence type="predicted"/>
<keyword evidence="1" id="KW-0812">Transmembrane</keyword>
<accession>A0A7J4XND8</accession>
<dbReference type="AlphaFoldDB" id="A0A7J4XND8"/>
<dbReference type="InterPro" id="IPR005642">
    <property type="entry name" value="LysO"/>
</dbReference>
<protein>
    <submittedName>
        <fullName evidence="2">DUF340 domain-containing protein</fullName>
    </submittedName>
</protein>
<dbReference type="EMBL" id="VWMK01000002">
    <property type="protein sequence ID" value="KAA3769517.1"/>
    <property type="molecule type" value="Genomic_DNA"/>
</dbReference>
<evidence type="ECO:0000313" key="3">
    <source>
        <dbReference type="Proteomes" id="UP000422221"/>
    </source>
</evidence>
<gene>
    <name evidence="2" type="ORF">F3F73_03615</name>
</gene>
<dbReference type="Proteomes" id="UP000422221">
    <property type="component" value="Unassembled WGS sequence"/>
</dbReference>
<dbReference type="Pfam" id="PF03956">
    <property type="entry name" value="Lys_export"/>
    <property type="match status" value="1"/>
</dbReference>
<feature type="transmembrane region" description="Helical" evidence="1">
    <location>
        <begin position="27"/>
        <end position="48"/>
    </location>
</feature>
<evidence type="ECO:0000256" key="1">
    <source>
        <dbReference type="SAM" id="Phobius"/>
    </source>
</evidence>
<evidence type="ECO:0000313" key="2">
    <source>
        <dbReference type="EMBL" id="KAA3769517.1"/>
    </source>
</evidence>
<comment type="caution">
    <text evidence="2">The sequence shown here is derived from an EMBL/GenBank/DDBJ whole genome shotgun (WGS) entry which is preliminary data.</text>
</comment>
<organism evidence="2 3">
    <name type="scientific">Bacteroides salyersiae</name>
    <dbReference type="NCBI Taxonomy" id="291644"/>
    <lineage>
        <taxon>Bacteria</taxon>
        <taxon>Pseudomonadati</taxon>
        <taxon>Bacteroidota</taxon>
        <taxon>Bacteroidia</taxon>
        <taxon>Bacteroidales</taxon>
        <taxon>Bacteroidaceae</taxon>
        <taxon>Bacteroides</taxon>
    </lineage>
</organism>
<dbReference type="GO" id="GO:0015661">
    <property type="term" value="F:L-lysine efflux transmembrane transporter activity"/>
    <property type="evidence" value="ECO:0007669"/>
    <property type="project" value="InterPro"/>
</dbReference>
<sequence length="96" mass="10793">MFIFLIIGLMLCGVLTGYLFRKRKLNFIYRVITFLIWILLFLLGTEVGDNKMIIEGLHSLGLEALVITLAAVGGSVLCAWWLWIFISTGKLKGGEE</sequence>
<name>A0A7J4XND8_9BACE</name>
<feature type="transmembrane region" description="Helical" evidence="1">
    <location>
        <begin position="60"/>
        <end position="86"/>
    </location>
</feature>
<keyword evidence="1" id="KW-0472">Membrane</keyword>
<keyword evidence="1" id="KW-1133">Transmembrane helix</keyword>
<reference evidence="2 3" key="1">
    <citation type="journal article" date="2019" name="Nat. Med.">
        <title>A library of human gut bacterial isolates paired with longitudinal multiomics data enables mechanistic microbiome research.</title>
        <authorList>
            <person name="Poyet M."/>
            <person name="Groussin M."/>
            <person name="Gibbons S.M."/>
            <person name="Avila-Pacheco J."/>
            <person name="Jiang X."/>
            <person name="Kearney S.M."/>
            <person name="Perrotta A.R."/>
            <person name="Berdy B."/>
            <person name="Zhao S."/>
            <person name="Lieberman T.D."/>
            <person name="Swanson P.K."/>
            <person name="Smith M."/>
            <person name="Roesemann S."/>
            <person name="Alexander J.E."/>
            <person name="Rich S.A."/>
            <person name="Livny J."/>
            <person name="Vlamakis H."/>
            <person name="Clish C."/>
            <person name="Bullock K."/>
            <person name="Deik A."/>
            <person name="Scott J."/>
            <person name="Pierce K.A."/>
            <person name="Xavier R.J."/>
            <person name="Alm E.J."/>
        </authorList>
    </citation>
    <scope>NUCLEOTIDE SEQUENCE [LARGE SCALE GENOMIC DNA]</scope>
    <source>
        <strain evidence="2 3">BIOML-A10</strain>
    </source>
</reference>